<dbReference type="RefSeq" id="WP_373431847.1">
    <property type="nucleotide sequence ID" value="NZ_JAVIDQ010000004.1"/>
</dbReference>
<evidence type="ECO:0000313" key="1">
    <source>
        <dbReference type="EMBL" id="MFC2996108.1"/>
    </source>
</evidence>
<gene>
    <name evidence="1" type="ORF">ACFODO_12685</name>
</gene>
<comment type="caution">
    <text evidence="1">The sequence shown here is derived from an EMBL/GenBank/DDBJ whole genome shotgun (WGS) entry which is preliminary data.</text>
</comment>
<dbReference type="Proteomes" id="UP001595455">
    <property type="component" value="Unassembled WGS sequence"/>
</dbReference>
<protein>
    <submittedName>
        <fullName evidence="1">Uncharacterized protein</fullName>
    </submittedName>
</protein>
<organism evidence="1 2">
    <name type="scientific">Acinetobacter sichuanensis</name>
    <dbReference type="NCBI Taxonomy" id="2136183"/>
    <lineage>
        <taxon>Bacteria</taxon>
        <taxon>Pseudomonadati</taxon>
        <taxon>Pseudomonadota</taxon>
        <taxon>Gammaproteobacteria</taxon>
        <taxon>Moraxellales</taxon>
        <taxon>Moraxellaceae</taxon>
        <taxon>Acinetobacter</taxon>
    </lineage>
</organism>
<accession>A0ABV7BG41</accession>
<dbReference type="EMBL" id="JBHRSF010000053">
    <property type="protein sequence ID" value="MFC2996108.1"/>
    <property type="molecule type" value="Genomic_DNA"/>
</dbReference>
<evidence type="ECO:0000313" key="2">
    <source>
        <dbReference type="Proteomes" id="UP001595455"/>
    </source>
</evidence>
<name>A0ABV7BG41_9GAMM</name>
<reference evidence="2" key="1">
    <citation type="journal article" date="2019" name="Int. J. Syst. Evol. Microbiol.">
        <title>The Global Catalogue of Microorganisms (GCM) 10K type strain sequencing project: providing services to taxonomists for standard genome sequencing and annotation.</title>
        <authorList>
            <consortium name="The Broad Institute Genomics Platform"/>
            <consortium name="The Broad Institute Genome Sequencing Center for Infectious Disease"/>
            <person name="Wu L."/>
            <person name="Ma J."/>
        </authorList>
    </citation>
    <scope>NUCLEOTIDE SEQUENCE [LARGE SCALE GENOMIC DNA]</scope>
    <source>
        <strain evidence="2">KCTC 62575</strain>
    </source>
</reference>
<keyword evidence="2" id="KW-1185">Reference proteome</keyword>
<proteinExistence type="predicted"/>
<sequence length="214" mass="25004">MQQLISKYMLYKKSFKKSFLALFFGVLNIILLSHSFAAETQPKAVWYRYYDQGVANISSSITPAHIRHGYEALDINMQVIRRAHPYNAEKDLQQAGARAQQAQRYEQNARLKRAYSNSTVATNKKNEHLASIKKQISTQQARLKLLQNDRIILKRQEIEHFRKGTTVPIELKQAIQYNSENINQTKNNITNLQNSYRKTQTFYDDIIHRLQSLE</sequence>